<dbReference type="AlphaFoldDB" id="A0A1C7P9C5"/>
<gene>
    <name evidence="3" type="ORF">PYTT_1757</name>
</gene>
<dbReference type="InterPro" id="IPR046825">
    <property type="entry name" value="PDH_C"/>
</dbReference>
<dbReference type="InterPro" id="IPR036291">
    <property type="entry name" value="NAD(P)-bd_dom_sf"/>
</dbReference>
<dbReference type="InterPro" id="IPR003099">
    <property type="entry name" value="Prephen_DH"/>
</dbReference>
<dbReference type="GO" id="GO:0070403">
    <property type="term" value="F:NAD+ binding"/>
    <property type="evidence" value="ECO:0007669"/>
    <property type="project" value="InterPro"/>
</dbReference>
<evidence type="ECO:0000259" key="2">
    <source>
        <dbReference type="PROSITE" id="PS51176"/>
    </source>
</evidence>
<feature type="domain" description="Prephenate/arogenate dehydrogenase" evidence="2">
    <location>
        <begin position="8"/>
        <end position="293"/>
    </location>
</feature>
<evidence type="ECO:0000256" key="1">
    <source>
        <dbReference type="ARBA" id="ARBA00023002"/>
    </source>
</evidence>
<dbReference type="SUPFAM" id="SSF48179">
    <property type="entry name" value="6-phosphogluconate dehydrogenase C-terminal domain-like"/>
    <property type="match status" value="1"/>
</dbReference>
<evidence type="ECO:0000313" key="3">
    <source>
        <dbReference type="EMBL" id="SEH92371.1"/>
    </source>
</evidence>
<dbReference type="Pfam" id="PF20463">
    <property type="entry name" value="PDH_C"/>
    <property type="match status" value="1"/>
</dbReference>
<evidence type="ECO:0000313" key="4">
    <source>
        <dbReference type="Proteomes" id="UP000176204"/>
    </source>
</evidence>
<dbReference type="STRING" id="1679444.PYTT_1757"/>
<sequence>MSEPLPFGTITILGPGLLGGSLAMAVRAAMPAAAIRLWARREATLQQALDMGIADAACTDPTEAVRGADLVVLATPIGAFRDLAEQIAPSLAPGAIVTDVGSVKNYVHRTTGAWLHEQGHTFIGSHPMAGSEKQGLEAAYPELFRGASIVLTNDHAAPEHTVDRLRQFWELLGGRCYLMESKHHDRTVARISHMPHVLAALCAYSATRGDVRMHDLQSLAATGFRDTTRVCSGSPSMWTDILWENDCAIREILHTCLDDLTELIRLLEIQDKETLHTWLEQARDNRETIIGGQ</sequence>
<dbReference type="InterPro" id="IPR050812">
    <property type="entry name" value="Preph/Arog_dehydrog"/>
</dbReference>
<dbReference type="InterPro" id="IPR008927">
    <property type="entry name" value="6-PGluconate_DH-like_C_sf"/>
</dbReference>
<dbReference type="PROSITE" id="PS51176">
    <property type="entry name" value="PDH_ADH"/>
    <property type="match status" value="1"/>
</dbReference>
<dbReference type="Pfam" id="PF02153">
    <property type="entry name" value="PDH_N"/>
    <property type="match status" value="1"/>
</dbReference>
<dbReference type="GO" id="GO:0008977">
    <property type="term" value="F:prephenate dehydrogenase (NAD+) activity"/>
    <property type="evidence" value="ECO:0007669"/>
    <property type="project" value="InterPro"/>
</dbReference>
<dbReference type="FunFam" id="3.40.50.720:FF:000208">
    <property type="entry name" value="Prephenate dehydrogenase"/>
    <property type="match status" value="1"/>
</dbReference>
<dbReference type="GO" id="GO:0004665">
    <property type="term" value="F:prephenate dehydrogenase (NADP+) activity"/>
    <property type="evidence" value="ECO:0007669"/>
    <property type="project" value="InterPro"/>
</dbReference>
<keyword evidence="4" id="KW-1185">Reference proteome</keyword>
<organism evidence="3 4">
    <name type="scientific">Akkermansia glycaniphila</name>
    <dbReference type="NCBI Taxonomy" id="1679444"/>
    <lineage>
        <taxon>Bacteria</taxon>
        <taxon>Pseudomonadati</taxon>
        <taxon>Verrucomicrobiota</taxon>
        <taxon>Verrucomicrobiia</taxon>
        <taxon>Verrucomicrobiales</taxon>
        <taxon>Akkermansiaceae</taxon>
        <taxon>Akkermansia</taxon>
    </lineage>
</organism>
<dbReference type="Gene3D" id="3.40.50.720">
    <property type="entry name" value="NAD(P)-binding Rossmann-like Domain"/>
    <property type="match status" value="1"/>
</dbReference>
<reference evidence="4" key="1">
    <citation type="submission" date="2016-09" db="EMBL/GenBank/DDBJ databases">
        <authorList>
            <person name="Koehorst J."/>
        </authorList>
    </citation>
    <scope>NUCLEOTIDE SEQUENCE [LARGE SCALE GENOMIC DNA]</scope>
</reference>
<accession>A0A1C7P9C5</accession>
<dbReference type="Proteomes" id="UP000176204">
    <property type="component" value="Chromosome I"/>
</dbReference>
<dbReference type="Gene3D" id="1.10.3660.10">
    <property type="entry name" value="6-phosphogluconate dehydrogenase C-terminal like domain"/>
    <property type="match status" value="1"/>
</dbReference>
<dbReference type="GO" id="GO:0006571">
    <property type="term" value="P:tyrosine biosynthetic process"/>
    <property type="evidence" value="ECO:0007669"/>
    <property type="project" value="InterPro"/>
</dbReference>
<keyword evidence="1" id="KW-0560">Oxidoreductase</keyword>
<proteinExistence type="predicted"/>
<dbReference type="PANTHER" id="PTHR21363:SF0">
    <property type="entry name" value="PREPHENATE DEHYDROGENASE [NADP(+)]"/>
    <property type="match status" value="1"/>
</dbReference>
<dbReference type="OrthoDB" id="9802008at2"/>
<dbReference type="EMBL" id="LT629973">
    <property type="protein sequence ID" value="SEH92371.1"/>
    <property type="molecule type" value="Genomic_DNA"/>
</dbReference>
<dbReference type="InterPro" id="IPR046826">
    <property type="entry name" value="PDH_N"/>
</dbReference>
<dbReference type="PANTHER" id="PTHR21363">
    <property type="entry name" value="PREPHENATE DEHYDROGENASE"/>
    <property type="match status" value="1"/>
</dbReference>
<protein>
    <submittedName>
        <fullName evidence="3">Prephenate dehydrogenase</fullName>
    </submittedName>
</protein>
<dbReference type="KEGG" id="agl:PYTT_1757"/>
<dbReference type="RefSeq" id="WP_067777732.1">
    <property type="nucleotide sequence ID" value="NZ_LIGX01000041.1"/>
</dbReference>
<dbReference type="SUPFAM" id="SSF51735">
    <property type="entry name" value="NAD(P)-binding Rossmann-fold domains"/>
    <property type="match status" value="1"/>
</dbReference>
<name>A0A1C7P9C5_9BACT</name>